<name>A0A1M6LCL3_9BACT</name>
<sequence length="216" mass="23545">MLLEKEREQVVVYCQRMISTGLTVGTSGNISIYNREQGLMAISPSSMDYMIMEPVDVVVQDLDGNVVDSPRRPSSESDLHLICYKNREDINAVVHTHSPNTTTLAILGWELPAVHYNVAYSGGSTIPVAPYRLFGTMELAEAALKTLEGRYGCLLANHGALAAGSGISHAYALAEQMEFCAEVYLKAKAAGEPNVLSEEQIIEVIGKFIAYSSQEK</sequence>
<evidence type="ECO:0000256" key="1">
    <source>
        <dbReference type="ARBA" id="ARBA00022723"/>
    </source>
</evidence>
<proteinExistence type="predicted"/>
<dbReference type="InterPro" id="IPR050197">
    <property type="entry name" value="Aldolase_class_II_sugar_metab"/>
</dbReference>
<dbReference type="OrthoDB" id="5291399at2"/>
<keyword evidence="2" id="KW-0456">Lyase</keyword>
<dbReference type="AlphaFoldDB" id="A0A1M6LCL3"/>
<dbReference type="NCBIfam" id="NF005302">
    <property type="entry name" value="PRK06833.1"/>
    <property type="match status" value="1"/>
</dbReference>
<accession>A0A1M6LCL3</accession>
<evidence type="ECO:0000313" key="4">
    <source>
        <dbReference type="EMBL" id="SHJ68971.1"/>
    </source>
</evidence>
<dbReference type="PANTHER" id="PTHR22789:SF0">
    <property type="entry name" value="3-OXO-TETRONATE 4-PHOSPHATE DECARBOXYLASE-RELATED"/>
    <property type="match status" value="1"/>
</dbReference>
<dbReference type="RefSeq" id="WP_073475549.1">
    <property type="nucleotide sequence ID" value="NZ_FQZU01000010.1"/>
</dbReference>
<dbReference type="InterPro" id="IPR036409">
    <property type="entry name" value="Aldolase_II/adducin_N_sf"/>
</dbReference>
<dbReference type="GO" id="GO:0019323">
    <property type="term" value="P:pentose catabolic process"/>
    <property type="evidence" value="ECO:0007669"/>
    <property type="project" value="TreeGrafter"/>
</dbReference>
<organism evidence="4 5">
    <name type="scientific">Desulfatibacillum alkenivorans DSM 16219</name>
    <dbReference type="NCBI Taxonomy" id="1121393"/>
    <lineage>
        <taxon>Bacteria</taxon>
        <taxon>Pseudomonadati</taxon>
        <taxon>Thermodesulfobacteriota</taxon>
        <taxon>Desulfobacteria</taxon>
        <taxon>Desulfobacterales</taxon>
        <taxon>Desulfatibacillaceae</taxon>
        <taxon>Desulfatibacillum</taxon>
    </lineage>
</organism>
<evidence type="ECO:0000313" key="5">
    <source>
        <dbReference type="Proteomes" id="UP000183994"/>
    </source>
</evidence>
<reference evidence="5" key="1">
    <citation type="submission" date="2016-11" db="EMBL/GenBank/DDBJ databases">
        <authorList>
            <person name="Varghese N."/>
            <person name="Submissions S."/>
        </authorList>
    </citation>
    <scope>NUCLEOTIDE SEQUENCE [LARGE SCALE GENOMIC DNA]</scope>
    <source>
        <strain evidence="5">DSM 16219</strain>
    </source>
</reference>
<dbReference type="GO" id="GO:0016832">
    <property type="term" value="F:aldehyde-lyase activity"/>
    <property type="evidence" value="ECO:0007669"/>
    <property type="project" value="TreeGrafter"/>
</dbReference>
<dbReference type="STRING" id="1121393.SAMN02745216_02100"/>
<dbReference type="GO" id="GO:0046872">
    <property type="term" value="F:metal ion binding"/>
    <property type="evidence" value="ECO:0007669"/>
    <property type="project" value="UniProtKB-KW"/>
</dbReference>
<dbReference type="SUPFAM" id="SSF53639">
    <property type="entry name" value="AraD/HMP-PK domain-like"/>
    <property type="match status" value="1"/>
</dbReference>
<gene>
    <name evidence="4" type="ORF">SAMN02745216_02100</name>
</gene>
<dbReference type="InterPro" id="IPR001303">
    <property type="entry name" value="Aldolase_II/adducin_N"/>
</dbReference>
<dbReference type="Proteomes" id="UP000183994">
    <property type="component" value="Unassembled WGS sequence"/>
</dbReference>
<dbReference type="Gene3D" id="3.40.225.10">
    <property type="entry name" value="Class II aldolase/adducin N-terminal domain"/>
    <property type="match status" value="1"/>
</dbReference>
<keyword evidence="5" id="KW-1185">Reference proteome</keyword>
<feature type="domain" description="Class II aldolase/adducin N-terminal" evidence="3">
    <location>
        <begin position="8"/>
        <end position="185"/>
    </location>
</feature>
<dbReference type="Pfam" id="PF00596">
    <property type="entry name" value="Aldolase_II"/>
    <property type="match status" value="1"/>
</dbReference>
<dbReference type="SMART" id="SM01007">
    <property type="entry name" value="Aldolase_II"/>
    <property type="match status" value="1"/>
</dbReference>
<evidence type="ECO:0000256" key="2">
    <source>
        <dbReference type="ARBA" id="ARBA00023239"/>
    </source>
</evidence>
<evidence type="ECO:0000259" key="3">
    <source>
        <dbReference type="SMART" id="SM01007"/>
    </source>
</evidence>
<protein>
    <submittedName>
        <fullName evidence="4">L-fuculose 1-phosphate aldolase</fullName>
    </submittedName>
</protein>
<keyword evidence="1" id="KW-0479">Metal-binding</keyword>
<dbReference type="GO" id="GO:0005829">
    <property type="term" value="C:cytosol"/>
    <property type="evidence" value="ECO:0007669"/>
    <property type="project" value="TreeGrafter"/>
</dbReference>
<dbReference type="EMBL" id="FQZU01000010">
    <property type="protein sequence ID" value="SHJ68971.1"/>
    <property type="molecule type" value="Genomic_DNA"/>
</dbReference>
<dbReference type="PANTHER" id="PTHR22789">
    <property type="entry name" value="FUCULOSE PHOSPHATE ALDOLASE"/>
    <property type="match status" value="1"/>
</dbReference>